<protein>
    <submittedName>
        <fullName evidence="2">Uncharacterized protein</fullName>
    </submittedName>
</protein>
<gene>
    <name evidence="2" type="ORF">NTEN_LOCUS4566</name>
</gene>
<feature type="non-terminal residue" evidence="2">
    <location>
        <position position="143"/>
    </location>
</feature>
<sequence>MSLAAMGIQCGPALPPADQQNKGQTQFRRIVSKSKEHKIDNGDELSNRVKYYPGFTDRDNERSEGTTQFFPTRNQKRPRRWEAFPRLLFPTHGEDSGTTAIIAIMRQDLRRKSSVSCSSTLAKMTVETWKHEWNPAAGTHSFH</sequence>
<organism evidence="2 3">
    <name type="scientific">Nesidiocoris tenuis</name>
    <dbReference type="NCBI Taxonomy" id="355587"/>
    <lineage>
        <taxon>Eukaryota</taxon>
        <taxon>Metazoa</taxon>
        <taxon>Ecdysozoa</taxon>
        <taxon>Arthropoda</taxon>
        <taxon>Hexapoda</taxon>
        <taxon>Insecta</taxon>
        <taxon>Pterygota</taxon>
        <taxon>Neoptera</taxon>
        <taxon>Paraneoptera</taxon>
        <taxon>Hemiptera</taxon>
        <taxon>Heteroptera</taxon>
        <taxon>Panheteroptera</taxon>
        <taxon>Cimicomorpha</taxon>
        <taxon>Miridae</taxon>
        <taxon>Dicyphina</taxon>
        <taxon>Nesidiocoris</taxon>
    </lineage>
</organism>
<dbReference type="AlphaFoldDB" id="A0A6H5G8T6"/>
<dbReference type="EMBL" id="CADCXU010006733">
    <property type="protein sequence ID" value="CAA9998283.1"/>
    <property type="molecule type" value="Genomic_DNA"/>
</dbReference>
<feature type="region of interest" description="Disordered" evidence="1">
    <location>
        <begin position="50"/>
        <end position="76"/>
    </location>
</feature>
<proteinExistence type="predicted"/>
<feature type="region of interest" description="Disordered" evidence="1">
    <location>
        <begin position="1"/>
        <end position="26"/>
    </location>
</feature>
<evidence type="ECO:0000313" key="3">
    <source>
        <dbReference type="Proteomes" id="UP000479000"/>
    </source>
</evidence>
<keyword evidence="3" id="KW-1185">Reference proteome</keyword>
<evidence type="ECO:0000256" key="1">
    <source>
        <dbReference type="SAM" id="MobiDB-lite"/>
    </source>
</evidence>
<evidence type="ECO:0000313" key="2">
    <source>
        <dbReference type="EMBL" id="CAA9998283.1"/>
    </source>
</evidence>
<dbReference type="Proteomes" id="UP000479000">
    <property type="component" value="Unassembled WGS sequence"/>
</dbReference>
<accession>A0A6H5G8T6</accession>
<reference evidence="2 3" key="1">
    <citation type="submission" date="2020-02" db="EMBL/GenBank/DDBJ databases">
        <authorList>
            <person name="Ferguson B K."/>
        </authorList>
    </citation>
    <scope>NUCLEOTIDE SEQUENCE [LARGE SCALE GENOMIC DNA]</scope>
</reference>
<name>A0A6H5G8T6_9HEMI</name>